<feature type="transmembrane region" description="Helical" evidence="1">
    <location>
        <begin position="150"/>
        <end position="169"/>
    </location>
</feature>
<feature type="transmembrane region" description="Helical" evidence="1">
    <location>
        <begin position="89"/>
        <end position="113"/>
    </location>
</feature>
<organism evidence="2 3">
    <name type="scientific">Ferrimonas pelagia</name>
    <dbReference type="NCBI Taxonomy" id="1177826"/>
    <lineage>
        <taxon>Bacteria</taxon>
        <taxon>Pseudomonadati</taxon>
        <taxon>Pseudomonadota</taxon>
        <taxon>Gammaproteobacteria</taxon>
        <taxon>Alteromonadales</taxon>
        <taxon>Ferrimonadaceae</taxon>
        <taxon>Ferrimonas</taxon>
    </lineage>
</organism>
<keyword evidence="3" id="KW-1185">Reference proteome</keyword>
<keyword evidence="1" id="KW-0812">Transmembrane</keyword>
<dbReference type="Proteomes" id="UP001499988">
    <property type="component" value="Unassembled WGS sequence"/>
</dbReference>
<accession>A0ABP9EH87</accession>
<sequence>MEHVDWNHVSDSVINITSSSEFVYSHMSMYGVLLNKVEPSYGHSFLFLGTTVLPRFILDNRSQDIYGYYIERVRPDPFKGFSISNPTGWYLNLGVIGLVVGGFSLGLLVCFLHYLSYFGNGRFRLFYFLLLCLFLSDIVGFMRAGGPEPFRAVFIIKSLIPALIIYFMLKVSWKPNSSERV</sequence>
<keyword evidence="1" id="KW-1133">Transmembrane helix</keyword>
<reference evidence="3" key="1">
    <citation type="journal article" date="2019" name="Int. J. Syst. Evol. Microbiol.">
        <title>The Global Catalogue of Microorganisms (GCM) 10K type strain sequencing project: providing services to taxonomists for standard genome sequencing and annotation.</title>
        <authorList>
            <consortium name="The Broad Institute Genomics Platform"/>
            <consortium name="The Broad Institute Genome Sequencing Center for Infectious Disease"/>
            <person name="Wu L."/>
            <person name="Ma J."/>
        </authorList>
    </citation>
    <scope>NUCLEOTIDE SEQUENCE [LARGE SCALE GENOMIC DNA]</scope>
    <source>
        <strain evidence="3">JCM 18401</strain>
    </source>
</reference>
<evidence type="ECO:0000313" key="3">
    <source>
        <dbReference type="Proteomes" id="UP001499988"/>
    </source>
</evidence>
<keyword evidence="1" id="KW-0472">Membrane</keyword>
<gene>
    <name evidence="2" type="ORF">GCM10023333_07730</name>
</gene>
<name>A0ABP9EH87_9GAMM</name>
<feature type="transmembrane region" description="Helical" evidence="1">
    <location>
        <begin position="125"/>
        <end position="144"/>
    </location>
</feature>
<evidence type="ECO:0000256" key="1">
    <source>
        <dbReference type="SAM" id="Phobius"/>
    </source>
</evidence>
<evidence type="ECO:0008006" key="4">
    <source>
        <dbReference type="Google" id="ProtNLM"/>
    </source>
</evidence>
<dbReference type="EMBL" id="BAABJZ010000009">
    <property type="protein sequence ID" value="GAA4876924.1"/>
    <property type="molecule type" value="Genomic_DNA"/>
</dbReference>
<protein>
    <recommendedName>
        <fullName evidence="4">O-antigen polysaccharide polymerase Wzy</fullName>
    </recommendedName>
</protein>
<comment type="caution">
    <text evidence="2">The sequence shown here is derived from an EMBL/GenBank/DDBJ whole genome shotgun (WGS) entry which is preliminary data.</text>
</comment>
<proteinExistence type="predicted"/>
<evidence type="ECO:0000313" key="2">
    <source>
        <dbReference type="EMBL" id="GAA4876924.1"/>
    </source>
</evidence>